<dbReference type="InterPro" id="IPR050360">
    <property type="entry name" value="MFS_Sugar_Transporters"/>
</dbReference>
<feature type="transmembrane region" description="Helical" evidence="8">
    <location>
        <begin position="223"/>
        <end position="244"/>
    </location>
</feature>
<dbReference type="SUPFAM" id="SSF103473">
    <property type="entry name" value="MFS general substrate transporter"/>
    <property type="match status" value="1"/>
</dbReference>
<evidence type="ECO:0000256" key="3">
    <source>
        <dbReference type="ARBA" id="ARBA00022448"/>
    </source>
</evidence>
<protein>
    <recommendedName>
        <fullName evidence="9">Major facilitator superfamily (MFS) profile domain-containing protein</fullName>
    </recommendedName>
</protein>
<dbReference type="InterPro" id="IPR005828">
    <property type="entry name" value="MFS_sugar_transport-like"/>
</dbReference>
<evidence type="ECO:0000256" key="4">
    <source>
        <dbReference type="ARBA" id="ARBA00022692"/>
    </source>
</evidence>
<evidence type="ECO:0000259" key="9">
    <source>
        <dbReference type="PROSITE" id="PS50850"/>
    </source>
</evidence>
<feature type="transmembrane region" description="Helical" evidence="8">
    <location>
        <begin position="440"/>
        <end position="463"/>
    </location>
</feature>
<reference evidence="10 11" key="1">
    <citation type="submission" date="2024-01" db="EMBL/GenBank/DDBJ databases">
        <authorList>
            <person name="Allen C."/>
            <person name="Tagirdzhanova G."/>
        </authorList>
    </citation>
    <scope>NUCLEOTIDE SEQUENCE [LARGE SCALE GENOMIC DNA]</scope>
</reference>
<feature type="transmembrane region" description="Helical" evidence="8">
    <location>
        <begin position="102"/>
        <end position="125"/>
    </location>
</feature>
<gene>
    <name evidence="10" type="ORF">SBRCBS47491_000667</name>
</gene>
<name>A0ABP0AS95_9PEZI</name>
<dbReference type="Pfam" id="PF00083">
    <property type="entry name" value="Sugar_tr"/>
    <property type="match status" value="1"/>
</dbReference>
<feature type="transmembrane region" description="Helical" evidence="8">
    <location>
        <begin position="157"/>
        <end position="179"/>
    </location>
</feature>
<dbReference type="InterPro" id="IPR005829">
    <property type="entry name" value="Sugar_transporter_CS"/>
</dbReference>
<dbReference type="PROSITE" id="PS50850">
    <property type="entry name" value="MFS"/>
    <property type="match status" value="1"/>
</dbReference>
<keyword evidence="11" id="KW-1185">Reference proteome</keyword>
<dbReference type="InterPro" id="IPR020846">
    <property type="entry name" value="MFS_dom"/>
</dbReference>
<feature type="transmembrane region" description="Helical" evidence="8">
    <location>
        <begin position="191"/>
        <end position="211"/>
    </location>
</feature>
<dbReference type="NCBIfam" id="TIGR00879">
    <property type="entry name" value="SP"/>
    <property type="match status" value="1"/>
</dbReference>
<dbReference type="InterPro" id="IPR003663">
    <property type="entry name" value="Sugar/inositol_transpt"/>
</dbReference>
<accession>A0ABP0AS95</accession>
<dbReference type="Gene3D" id="1.20.1250.20">
    <property type="entry name" value="MFS general substrate transporter like domains"/>
    <property type="match status" value="1"/>
</dbReference>
<dbReference type="EMBL" id="CAWUHC010000004">
    <property type="protein sequence ID" value="CAK7210132.1"/>
    <property type="molecule type" value="Genomic_DNA"/>
</dbReference>
<evidence type="ECO:0000313" key="10">
    <source>
        <dbReference type="EMBL" id="CAK7210132.1"/>
    </source>
</evidence>
<feature type="transmembrane region" description="Helical" evidence="8">
    <location>
        <begin position="309"/>
        <end position="328"/>
    </location>
</feature>
<evidence type="ECO:0000256" key="1">
    <source>
        <dbReference type="ARBA" id="ARBA00004141"/>
    </source>
</evidence>
<dbReference type="PANTHER" id="PTHR48022">
    <property type="entry name" value="PLASTIDIC GLUCOSE TRANSPORTER 4"/>
    <property type="match status" value="1"/>
</dbReference>
<evidence type="ECO:0000256" key="2">
    <source>
        <dbReference type="ARBA" id="ARBA00010992"/>
    </source>
</evidence>
<dbReference type="Proteomes" id="UP001642406">
    <property type="component" value="Unassembled WGS sequence"/>
</dbReference>
<dbReference type="PROSITE" id="PS00217">
    <property type="entry name" value="SUGAR_TRANSPORT_2"/>
    <property type="match status" value="1"/>
</dbReference>
<evidence type="ECO:0000256" key="6">
    <source>
        <dbReference type="ARBA" id="ARBA00023136"/>
    </source>
</evidence>
<keyword evidence="3 7" id="KW-0813">Transport</keyword>
<keyword evidence="4 8" id="KW-0812">Transmembrane</keyword>
<feature type="domain" description="Major facilitator superfamily (MFS) profile" evidence="9">
    <location>
        <begin position="60"/>
        <end position="497"/>
    </location>
</feature>
<evidence type="ECO:0000256" key="7">
    <source>
        <dbReference type="RuleBase" id="RU003346"/>
    </source>
</evidence>
<evidence type="ECO:0000313" key="11">
    <source>
        <dbReference type="Proteomes" id="UP001642406"/>
    </source>
</evidence>
<comment type="caution">
    <text evidence="10">The sequence shown here is derived from an EMBL/GenBank/DDBJ whole genome shotgun (WGS) entry which is preliminary data.</text>
</comment>
<feature type="transmembrane region" description="Helical" evidence="8">
    <location>
        <begin position="54"/>
        <end position="82"/>
    </location>
</feature>
<feature type="transmembrane region" description="Helical" evidence="8">
    <location>
        <begin position="348"/>
        <end position="367"/>
    </location>
</feature>
<evidence type="ECO:0000256" key="5">
    <source>
        <dbReference type="ARBA" id="ARBA00022989"/>
    </source>
</evidence>
<comment type="subcellular location">
    <subcellularLocation>
        <location evidence="1">Membrane</location>
        <topology evidence="1">Multi-pass membrane protein</topology>
    </subcellularLocation>
</comment>
<feature type="transmembrane region" description="Helical" evidence="8">
    <location>
        <begin position="376"/>
        <end position="396"/>
    </location>
</feature>
<feature type="transmembrane region" description="Helical" evidence="8">
    <location>
        <begin position="132"/>
        <end position="151"/>
    </location>
</feature>
<sequence length="538" mass="58715">MADAENKVTAKIGAVTSVEQLEDSTHDMSSLADSFDNRELAQNWRSALWHNPKAIAWSCYMLFTVVSWGYDGLCSGIVISLPQFRADYGTYYEGEYVIPAKWQLAFTAAGLIGLIIGGIPATLIAKKWGRRPCLWFGYSLTVAGVFLQWYSRGNLPMFFGSKLVTGFPLGMFITIAPTYCSEVVPQALRGIMTSGMNWCIVLGQVIGYGVMRQTASIPGPNSYRILFALQWGFAAVAIAILPFMPESPYFYVMTNDLEKAKRNARRLRSAGFDVDGWLASIAHSLSEGKRVQSGASFAMCFKGKNRMRTIAAVSGFFIQQNSGVTWVLGYMAYFMELNGMSVSMASNVSFALTCVMLAGNMAGWFVLEMAGRRPSAVYGTATLSVSLLMIGILAVVPSRNATWAQVAFMAVWSFVYQATIGSVAWTMLTEISTSTLRAHTQAVATMVQGVVGTTWSFVLPYLINPDEANLSGKIAFIYGGILAVCATVSFFIVPETKGRTFAHVDLLFNSETPIRKFASVDIDVLKTAEGLEGGDKQV</sequence>
<feature type="transmembrane region" description="Helical" evidence="8">
    <location>
        <begin position="475"/>
        <end position="493"/>
    </location>
</feature>
<dbReference type="InterPro" id="IPR036259">
    <property type="entry name" value="MFS_trans_sf"/>
</dbReference>
<dbReference type="PANTHER" id="PTHR48022:SF51">
    <property type="entry name" value="ALPHA-GLUCOSIDE TRANSPORTER, PUTATIVE (AFU_ORTHOLOGUE AFUA_6G11920)-RELATED"/>
    <property type="match status" value="1"/>
</dbReference>
<proteinExistence type="inferred from homology"/>
<organism evidence="10 11">
    <name type="scientific">Sporothrix bragantina</name>
    <dbReference type="NCBI Taxonomy" id="671064"/>
    <lineage>
        <taxon>Eukaryota</taxon>
        <taxon>Fungi</taxon>
        <taxon>Dikarya</taxon>
        <taxon>Ascomycota</taxon>
        <taxon>Pezizomycotina</taxon>
        <taxon>Sordariomycetes</taxon>
        <taxon>Sordariomycetidae</taxon>
        <taxon>Ophiostomatales</taxon>
        <taxon>Ophiostomataceae</taxon>
        <taxon>Sporothrix</taxon>
    </lineage>
</organism>
<feature type="transmembrane region" description="Helical" evidence="8">
    <location>
        <begin position="402"/>
        <end position="428"/>
    </location>
</feature>
<comment type="similarity">
    <text evidence="2 7">Belongs to the major facilitator superfamily. Sugar transporter (TC 2.A.1.1) family.</text>
</comment>
<keyword evidence="5 8" id="KW-1133">Transmembrane helix</keyword>
<keyword evidence="6 8" id="KW-0472">Membrane</keyword>
<evidence type="ECO:0000256" key="8">
    <source>
        <dbReference type="SAM" id="Phobius"/>
    </source>
</evidence>